<dbReference type="InterPro" id="IPR029058">
    <property type="entry name" value="AB_hydrolase_fold"/>
</dbReference>
<name>A0A4Q9H2I5_9BURK</name>
<reference evidence="1 2" key="1">
    <citation type="submission" date="2019-02" db="EMBL/GenBank/DDBJ databases">
        <title>Aquabacterium sp. strain KMB7.</title>
        <authorList>
            <person name="Chen W.-M."/>
        </authorList>
    </citation>
    <scope>NUCLEOTIDE SEQUENCE [LARGE SCALE GENOMIC DNA]</scope>
    <source>
        <strain evidence="1 2">KMB7</strain>
    </source>
</reference>
<comment type="caution">
    <text evidence="1">The sequence shown here is derived from an EMBL/GenBank/DDBJ whole genome shotgun (WGS) entry which is preliminary data.</text>
</comment>
<accession>A0A4Q9H2I5</accession>
<dbReference type="EMBL" id="SIXI01000002">
    <property type="protein sequence ID" value="TBO32811.1"/>
    <property type="molecule type" value="Genomic_DNA"/>
</dbReference>
<evidence type="ECO:0000313" key="1">
    <source>
        <dbReference type="EMBL" id="TBO32811.1"/>
    </source>
</evidence>
<gene>
    <name evidence="1" type="ORF">EYS42_06465</name>
</gene>
<keyword evidence="2" id="KW-1185">Reference proteome</keyword>
<dbReference type="AlphaFoldDB" id="A0A4Q9H2I5"/>
<dbReference type="Gene3D" id="3.40.50.1820">
    <property type="entry name" value="alpha/beta hydrolase"/>
    <property type="match status" value="1"/>
</dbReference>
<evidence type="ECO:0000313" key="2">
    <source>
        <dbReference type="Proteomes" id="UP000292120"/>
    </source>
</evidence>
<dbReference type="RefSeq" id="WP_130967021.1">
    <property type="nucleotide sequence ID" value="NZ_SIXI01000002.1"/>
</dbReference>
<proteinExistence type="predicted"/>
<dbReference type="Proteomes" id="UP000292120">
    <property type="component" value="Unassembled WGS sequence"/>
</dbReference>
<organism evidence="1 2">
    <name type="scientific">Aquabacterium lacunae</name>
    <dbReference type="NCBI Taxonomy" id="2528630"/>
    <lineage>
        <taxon>Bacteria</taxon>
        <taxon>Pseudomonadati</taxon>
        <taxon>Pseudomonadota</taxon>
        <taxon>Betaproteobacteria</taxon>
        <taxon>Burkholderiales</taxon>
        <taxon>Aquabacterium</taxon>
    </lineage>
</organism>
<sequence>MLVHSFTGFENVLGVDYFCRIPEALRREGATVDIARVNPAQTTEFRGEELVQQLQQWAARP</sequence>
<protein>
    <submittedName>
        <fullName evidence="1">Uncharacterized protein</fullName>
    </submittedName>
</protein>
<dbReference type="OrthoDB" id="2004167at2"/>